<dbReference type="SUPFAM" id="SSF48179">
    <property type="entry name" value="6-phosphogluconate dehydrogenase C-terminal domain-like"/>
    <property type="match status" value="1"/>
</dbReference>
<dbReference type="InterPro" id="IPR013131">
    <property type="entry name" value="Mannitol_DH_N"/>
</dbReference>
<dbReference type="InterPro" id="IPR013118">
    <property type="entry name" value="Mannitol_DH_C"/>
</dbReference>
<reference evidence="5 6" key="1">
    <citation type="submission" date="2016-10" db="EMBL/GenBank/DDBJ databases">
        <authorList>
            <person name="Varghese N."/>
            <person name="Submissions S."/>
        </authorList>
    </citation>
    <scope>NUCLEOTIDE SEQUENCE [LARGE SCALE GENOMIC DNA]</scope>
    <source>
        <strain evidence="5 6">FF3</strain>
    </source>
</reference>
<dbReference type="RefSeq" id="WP_074836863.1">
    <property type="nucleotide sequence ID" value="NZ_FNYY01000008.1"/>
</dbReference>
<comment type="caution">
    <text evidence="5">The sequence shown here is derived from an EMBL/GenBank/DDBJ whole genome shotgun (WGS) entry which is preliminary data.</text>
</comment>
<evidence type="ECO:0000256" key="2">
    <source>
        <dbReference type="ARBA" id="ARBA00023027"/>
    </source>
</evidence>
<dbReference type="InterPro" id="IPR036291">
    <property type="entry name" value="NAD(P)-bd_dom_sf"/>
</dbReference>
<name>A0A975WAN9_9RHOB</name>
<dbReference type="Pfam" id="PF08125">
    <property type="entry name" value="Mannitol_dh_C"/>
    <property type="match status" value="1"/>
</dbReference>
<dbReference type="Gene3D" id="1.10.1040.10">
    <property type="entry name" value="N-(1-d-carboxylethyl)-l-norvaline Dehydrogenase, domain 2"/>
    <property type="match status" value="1"/>
</dbReference>
<organism evidence="5 6">
    <name type="scientific">Marinovum algicola</name>
    <dbReference type="NCBI Taxonomy" id="42444"/>
    <lineage>
        <taxon>Bacteria</taxon>
        <taxon>Pseudomonadati</taxon>
        <taxon>Pseudomonadota</taxon>
        <taxon>Alphaproteobacteria</taxon>
        <taxon>Rhodobacterales</taxon>
        <taxon>Roseobacteraceae</taxon>
        <taxon>Marinovum</taxon>
    </lineage>
</organism>
<sequence length="363" mass="39316">MAIPTVLQFGTSRFLQAHADLFLAEAMPEARPVVVVQSSGDPARAGRVAALAQGYDVRIRGLQDGKPLDETRRVTSVARGLSLGPDLDEVARLVAGDVEMILSNTADAGFAPQPADAGTRFDMAMSYPAKLAHLLRGRFEAGGAPVQIMPTELVRNNGRVLRDLVLAAAGAMPAGYRDWLRDEVVWVNSLVDRIVSEPLHPAGAVAEPYALWAIEAQPRLRLPCTHPAIREVPDLGPIERRKLFVLNLGHSWIVADWLARGRAGATHVRDVMADADWAGRLRDLYAQEVLPGFAAAGEGDGVAEYVATTLERFANPYLDHRLEDIAQNHAEKLARRIGAFLDWAEANGDTGAKPQLRAALEGK</sequence>
<dbReference type="EMBL" id="FNYY01000008">
    <property type="protein sequence ID" value="SEJ62540.1"/>
    <property type="molecule type" value="Genomic_DNA"/>
</dbReference>
<dbReference type="Gene3D" id="3.40.50.720">
    <property type="entry name" value="NAD(P)-binding Rossmann-like Domain"/>
    <property type="match status" value="1"/>
</dbReference>
<proteinExistence type="predicted"/>
<evidence type="ECO:0000256" key="1">
    <source>
        <dbReference type="ARBA" id="ARBA00023002"/>
    </source>
</evidence>
<dbReference type="InterPro" id="IPR013328">
    <property type="entry name" value="6PGD_dom2"/>
</dbReference>
<keyword evidence="1" id="KW-0560">Oxidoreductase</keyword>
<keyword evidence="6" id="KW-1185">Reference proteome</keyword>
<evidence type="ECO:0000313" key="5">
    <source>
        <dbReference type="EMBL" id="SEJ62540.1"/>
    </source>
</evidence>
<dbReference type="GeneID" id="80818705"/>
<dbReference type="Proteomes" id="UP000182932">
    <property type="component" value="Unassembled WGS sequence"/>
</dbReference>
<evidence type="ECO:0000259" key="4">
    <source>
        <dbReference type="Pfam" id="PF08125"/>
    </source>
</evidence>
<dbReference type="GO" id="GO:0016491">
    <property type="term" value="F:oxidoreductase activity"/>
    <property type="evidence" value="ECO:0007669"/>
    <property type="project" value="UniProtKB-KW"/>
</dbReference>
<accession>A0A975WAN9</accession>
<evidence type="ECO:0000259" key="3">
    <source>
        <dbReference type="Pfam" id="PF01232"/>
    </source>
</evidence>
<dbReference type="PANTHER" id="PTHR30524">
    <property type="entry name" value="MANNITOL-1-PHOSPHATE 5-DEHYDROGENASE"/>
    <property type="match status" value="1"/>
</dbReference>
<dbReference type="AlphaFoldDB" id="A0A975WAN9"/>
<keyword evidence="2" id="KW-0520">NAD</keyword>
<gene>
    <name evidence="5" type="ORF">SAMN04487940_10833</name>
</gene>
<dbReference type="PANTHER" id="PTHR30524:SF0">
    <property type="entry name" value="ALTRONATE OXIDOREDUCTASE-RELATED"/>
    <property type="match status" value="1"/>
</dbReference>
<feature type="domain" description="Mannitol dehydrogenase C-terminal" evidence="4">
    <location>
        <begin position="234"/>
        <end position="341"/>
    </location>
</feature>
<evidence type="ECO:0000313" key="6">
    <source>
        <dbReference type="Proteomes" id="UP000182932"/>
    </source>
</evidence>
<protein>
    <submittedName>
        <fullName evidence="5">Tagaturonate reductase</fullName>
    </submittedName>
</protein>
<dbReference type="InterPro" id="IPR008927">
    <property type="entry name" value="6-PGluconate_DH-like_C_sf"/>
</dbReference>
<dbReference type="Pfam" id="PF01232">
    <property type="entry name" value="Mannitol_dh"/>
    <property type="match status" value="1"/>
</dbReference>
<dbReference type="SUPFAM" id="SSF51735">
    <property type="entry name" value="NAD(P)-binding Rossmann-fold domains"/>
    <property type="match status" value="1"/>
</dbReference>
<feature type="domain" description="Mannitol dehydrogenase N-terminal" evidence="3">
    <location>
        <begin position="5"/>
        <end position="217"/>
    </location>
</feature>